<dbReference type="PROSITE" id="PS51724">
    <property type="entry name" value="SPOR"/>
    <property type="match status" value="1"/>
</dbReference>
<sequence length="202" mass="22590">MTQDFAKIRPEPLLEKTPLESPPAWSLMITGIVVGLAIGVFACVLFYLSGNVPPLNANTKIESSTPSVIEKQFTAIEESSSEQELELEFYHELKNWEVPVEAKPVELTPEQIANRQPSGYVAAPPSAGFMLQTGAFQQKERAYQELERQLALGIKAIVRQEDFPGRTLYLVQSGPYSALRELSKAEQLLQKHNIQSMRMSLQ</sequence>
<reference evidence="3" key="1">
    <citation type="submission" date="2018-05" db="EMBL/GenBank/DDBJ databases">
        <authorList>
            <person name="Lanie J.A."/>
            <person name="Ng W.-L."/>
            <person name="Kazmierczak K.M."/>
            <person name="Andrzejewski T.M."/>
            <person name="Davidsen T.M."/>
            <person name="Wayne K.J."/>
            <person name="Tettelin H."/>
            <person name="Glass J.I."/>
            <person name="Rusch D."/>
            <person name="Podicherti R."/>
            <person name="Tsui H.-C.T."/>
            <person name="Winkler M.E."/>
        </authorList>
    </citation>
    <scope>NUCLEOTIDE SEQUENCE</scope>
</reference>
<dbReference type="SUPFAM" id="SSF110997">
    <property type="entry name" value="Sporulation related repeat"/>
    <property type="match status" value="1"/>
</dbReference>
<evidence type="ECO:0000313" key="3">
    <source>
        <dbReference type="EMBL" id="SUZ53251.1"/>
    </source>
</evidence>
<dbReference type="GO" id="GO:0042834">
    <property type="term" value="F:peptidoglycan binding"/>
    <property type="evidence" value="ECO:0007669"/>
    <property type="project" value="InterPro"/>
</dbReference>
<feature type="domain" description="SPOR" evidence="2">
    <location>
        <begin position="123"/>
        <end position="202"/>
    </location>
</feature>
<accession>A0A381NFC6</accession>
<dbReference type="InterPro" id="IPR036680">
    <property type="entry name" value="SPOR-like_sf"/>
</dbReference>
<protein>
    <recommendedName>
        <fullName evidence="2">SPOR domain-containing protein</fullName>
    </recommendedName>
</protein>
<dbReference type="InterPro" id="IPR007730">
    <property type="entry name" value="SPOR-like_dom"/>
</dbReference>
<proteinExistence type="predicted"/>
<dbReference type="EMBL" id="UINC01000321">
    <property type="protein sequence ID" value="SUZ53251.1"/>
    <property type="molecule type" value="Genomic_DNA"/>
</dbReference>
<keyword evidence="1" id="KW-1133">Transmembrane helix</keyword>
<dbReference type="AlphaFoldDB" id="A0A381NFC6"/>
<feature type="transmembrane region" description="Helical" evidence="1">
    <location>
        <begin position="24"/>
        <end position="48"/>
    </location>
</feature>
<evidence type="ECO:0000259" key="2">
    <source>
        <dbReference type="PROSITE" id="PS51724"/>
    </source>
</evidence>
<organism evidence="3">
    <name type="scientific">marine metagenome</name>
    <dbReference type="NCBI Taxonomy" id="408172"/>
    <lineage>
        <taxon>unclassified sequences</taxon>
        <taxon>metagenomes</taxon>
        <taxon>ecological metagenomes</taxon>
    </lineage>
</organism>
<gene>
    <name evidence="3" type="ORF">METZ01_LOCUS6105</name>
</gene>
<keyword evidence="1" id="KW-0812">Transmembrane</keyword>
<dbReference type="Pfam" id="PF05036">
    <property type="entry name" value="SPOR"/>
    <property type="match status" value="1"/>
</dbReference>
<name>A0A381NFC6_9ZZZZ</name>
<dbReference type="Gene3D" id="3.30.70.1070">
    <property type="entry name" value="Sporulation related repeat"/>
    <property type="match status" value="1"/>
</dbReference>
<keyword evidence="1" id="KW-0472">Membrane</keyword>
<evidence type="ECO:0000256" key="1">
    <source>
        <dbReference type="SAM" id="Phobius"/>
    </source>
</evidence>